<keyword evidence="1" id="KW-0004">4Fe-4S</keyword>
<dbReference type="InterPro" id="IPR014013">
    <property type="entry name" value="Helic_SF1/SF2_ATP-bd_DinG/Rad3"/>
</dbReference>
<dbReference type="SMART" id="SM00488">
    <property type="entry name" value="DEXDc2"/>
    <property type="match status" value="1"/>
</dbReference>
<dbReference type="PANTHER" id="PTHR11472:SF34">
    <property type="entry name" value="REGULATOR OF TELOMERE ELONGATION HELICASE 1"/>
    <property type="match status" value="1"/>
</dbReference>
<dbReference type="RefSeq" id="WP_154576249.1">
    <property type="nucleotide sequence ID" value="NZ_VUMO01000006.1"/>
</dbReference>
<keyword evidence="8" id="KW-0408">Iron</keyword>
<reference evidence="15 16" key="1">
    <citation type="submission" date="2019-08" db="EMBL/GenBank/DDBJ databases">
        <title>In-depth cultivation of the pig gut microbiome towards novel bacterial diversity and tailored functional studies.</title>
        <authorList>
            <person name="Wylensek D."/>
            <person name="Hitch T.C.A."/>
            <person name="Clavel T."/>
        </authorList>
    </citation>
    <scope>NUCLEOTIDE SEQUENCE [LARGE SCALE GENOMIC DNA]</scope>
    <source>
        <strain evidence="15 16">RF-744-FAT-4</strain>
    </source>
</reference>
<dbReference type="EMBL" id="VUMO01000006">
    <property type="protein sequence ID" value="MSS19865.1"/>
    <property type="molecule type" value="Genomic_DNA"/>
</dbReference>
<keyword evidence="6 15" id="KW-0347">Helicase</keyword>
<sequence length="798" mass="93016">MKAEQDRRNKKIITLSVREFVEFVYQHGSIDTRFGRARRAQEGAIIHRKLQKSMGASYHPEVTLKYQTCFQNHIFNLWGRADGIVFQNGKPCLIDEIKTTTRNVMTISEDDYPEYFAQVRTYAWMVCSENQLDEIEVQLTFYQVPSGTIRQIKEKISFEGLCEYVNKMFREWNKWIDLQSQLMLWRNDSIRRMPFPFENWRKGQHQIASAVYRTIEDKGLLICQAPTGIGKTMGVLIGALHALAHENGDRIFYATARTTGTEAIENALMCLREKSGLSIRYVTLIAKDKICLKEDRKCNPDDCEYADHFFDRIKPAVYELLQAEEQFNSRNLIAASKKYCLCPFELSLYLARWCDVIIGDYNYIYDPVISLQSLCENENRGKSILLVDEAHHLVERVRDMYSNRLISKQNFLEIRRKVRKINGFFKALTEVIDYLEQERVMLTVQKTSWHVEKQFPIDLYHRLRSVAQTGEVMISQYAQQGKVIDEKVLEFYFEIRRILVLHDTYGEESRTSFALSDDRSDIHVGIHCLDPASAIFDKAQICQSVIYFSATLSPLVYFKRFLGGSQMSLVNLDSPYDANHLLVLTADQISTQYKDRQQTFEQVSETLIAFVQSHDGNYLFYFPSYAYMNLIYQDFIKKVQTAQFDIICQKQDMSSKEKEAYLNQFRKDQNRSLVGFAILGSAFGEGIDLAGESLIGVAIIGVGLPMINRENDMLRNYFQKLNHQGYCYAYMYPGFSKVLQAMGRVIRTETDRGVALLIDDRYKEERYQKLFPKYINGPERVQNRSQLEQKLRTFWEMS</sequence>
<organism evidence="15 16">
    <name type="scientific">Pseudoramibacter porci</name>
    <dbReference type="NCBI Taxonomy" id="2606631"/>
    <lineage>
        <taxon>Bacteria</taxon>
        <taxon>Bacillati</taxon>
        <taxon>Bacillota</taxon>
        <taxon>Clostridia</taxon>
        <taxon>Eubacteriales</taxon>
        <taxon>Eubacteriaceae</taxon>
        <taxon>Pseudoramibacter</taxon>
    </lineage>
</organism>
<keyword evidence="10" id="KW-0238">DNA-binding</keyword>
<protein>
    <submittedName>
        <fullName evidence="15">ATP-dependent DNA helicase</fullName>
    </submittedName>
</protein>
<dbReference type="GO" id="GO:0003677">
    <property type="term" value="F:DNA binding"/>
    <property type="evidence" value="ECO:0007669"/>
    <property type="project" value="UniProtKB-KW"/>
</dbReference>
<dbReference type="InterPro" id="IPR027417">
    <property type="entry name" value="P-loop_NTPase"/>
</dbReference>
<evidence type="ECO:0000256" key="9">
    <source>
        <dbReference type="ARBA" id="ARBA00023014"/>
    </source>
</evidence>
<dbReference type="PANTHER" id="PTHR11472">
    <property type="entry name" value="DNA REPAIR DEAD HELICASE RAD3/XP-D SUBFAMILY MEMBER"/>
    <property type="match status" value="1"/>
</dbReference>
<comment type="similarity">
    <text evidence="13">Belongs to the helicase family. DinG subfamily.</text>
</comment>
<dbReference type="SUPFAM" id="SSF52540">
    <property type="entry name" value="P-loop containing nucleoside triphosphate hydrolases"/>
    <property type="match status" value="2"/>
</dbReference>
<proteinExistence type="inferred from homology"/>
<dbReference type="GO" id="GO:0046872">
    <property type="term" value="F:metal ion binding"/>
    <property type="evidence" value="ECO:0007669"/>
    <property type="project" value="UniProtKB-KW"/>
</dbReference>
<accession>A0A7X2NG90</accession>
<dbReference type="InterPro" id="IPR006555">
    <property type="entry name" value="ATP-dep_Helicase_C"/>
</dbReference>
<keyword evidence="11" id="KW-0234">DNA repair</keyword>
<evidence type="ECO:0000256" key="5">
    <source>
        <dbReference type="ARBA" id="ARBA00022801"/>
    </source>
</evidence>
<evidence type="ECO:0000256" key="6">
    <source>
        <dbReference type="ARBA" id="ARBA00022806"/>
    </source>
</evidence>
<dbReference type="InterPro" id="IPR010614">
    <property type="entry name" value="RAD3-like_helicase_DEAD"/>
</dbReference>
<feature type="domain" description="Helicase ATP-binding" evidence="14">
    <location>
        <begin position="190"/>
        <end position="435"/>
    </location>
</feature>
<dbReference type="Pfam" id="PF06733">
    <property type="entry name" value="DEAD_2"/>
    <property type="match status" value="1"/>
</dbReference>
<evidence type="ECO:0000256" key="13">
    <source>
        <dbReference type="ARBA" id="ARBA00038058"/>
    </source>
</evidence>
<comment type="caution">
    <text evidence="15">The sequence shown here is derived from an EMBL/GenBank/DDBJ whole genome shotgun (WGS) entry which is preliminary data.</text>
</comment>
<keyword evidence="2" id="KW-0479">Metal-binding</keyword>
<evidence type="ECO:0000256" key="12">
    <source>
        <dbReference type="ARBA" id="ARBA00023235"/>
    </source>
</evidence>
<keyword evidence="16" id="KW-1185">Reference proteome</keyword>
<dbReference type="Proteomes" id="UP000461754">
    <property type="component" value="Unassembled WGS sequence"/>
</dbReference>
<evidence type="ECO:0000256" key="7">
    <source>
        <dbReference type="ARBA" id="ARBA00022840"/>
    </source>
</evidence>
<evidence type="ECO:0000256" key="11">
    <source>
        <dbReference type="ARBA" id="ARBA00023204"/>
    </source>
</evidence>
<name>A0A7X2NG90_9FIRM</name>
<evidence type="ECO:0000256" key="2">
    <source>
        <dbReference type="ARBA" id="ARBA00022723"/>
    </source>
</evidence>
<dbReference type="InterPro" id="IPR045028">
    <property type="entry name" value="DinG/Rad3-like"/>
</dbReference>
<dbReference type="GO" id="GO:0016818">
    <property type="term" value="F:hydrolase activity, acting on acid anhydrides, in phosphorus-containing anhydrides"/>
    <property type="evidence" value="ECO:0007669"/>
    <property type="project" value="InterPro"/>
</dbReference>
<dbReference type="InterPro" id="IPR011604">
    <property type="entry name" value="PDDEXK-like_dom_sf"/>
</dbReference>
<dbReference type="GO" id="GO:0005524">
    <property type="term" value="F:ATP binding"/>
    <property type="evidence" value="ECO:0007669"/>
    <property type="project" value="UniProtKB-KW"/>
</dbReference>
<keyword evidence="5" id="KW-0378">Hydrolase</keyword>
<dbReference type="Gene3D" id="3.90.320.10">
    <property type="match status" value="1"/>
</dbReference>
<dbReference type="GO" id="GO:0006281">
    <property type="term" value="P:DNA repair"/>
    <property type="evidence" value="ECO:0007669"/>
    <property type="project" value="UniProtKB-KW"/>
</dbReference>
<dbReference type="Gene3D" id="1.10.275.30">
    <property type="match status" value="1"/>
</dbReference>
<evidence type="ECO:0000256" key="8">
    <source>
        <dbReference type="ARBA" id="ARBA00023004"/>
    </source>
</evidence>
<evidence type="ECO:0000256" key="1">
    <source>
        <dbReference type="ARBA" id="ARBA00022485"/>
    </source>
</evidence>
<evidence type="ECO:0000256" key="10">
    <source>
        <dbReference type="ARBA" id="ARBA00023125"/>
    </source>
</evidence>
<evidence type="ECO:0000313" key="16">
    <source>
        <dbReference type="Proteomes" id="UP000461754"/>
    </source>
</evidence>
<evidence type="ECO:0000313" key="15">
    <source>
        <dbReference type="EMBL" id="MSS19865.1"/>
    </source>
</evidence>
<dbReference type="Pfam" id="PF13307">
    <property type="entry name" value="Helicase_C_2"/>
    <property type="match status" value="1"/>
</dbReference>
<keyword evidence="3" id="KW-0547">Nucleotide-binding</keyword>
<keyword evidence="7" id="KW-0067">ATP-binding</keyword>
<keyword evidence="4" id="KW-0227">DNA damage</keyword>
<gene>
    <name evidence="15" type="ORF">FYJ52_05550</name>
</gene>
<dbReference type="InterPro" id="IPR006554">
    <property type="entry name" value="Helicase-like_DEXD_c2"/>
</dbReference>
<dbReference type="AlphaFoldDB" id="A0A7X2NG90"/>
<dbReference type="PROSITE" id="PS51193">
    <property type="entry name" value="HELICASE_ATP_BIND_2"/>
    <property type="match status" value="1"/>
</dbReference>
<keyword evidence="9" id="KW-0411">Iron-sulfur</keyword>
<dbReference type="SMART" id="SM00491">
    <property type="entry name" value="HELICc2"/>
    <property type="match status" value="1"/>
</dbReference>
<evidence type="ECO:0000259" key="14">
    <source>
        <dbReference type="PROSITE" id="PS51193"/>
    </source>
</evidence>
<dbReference type="GO" id="GO:0051539">
    <property type="term" value="F:4 iron, 4 sulfur cluster binding"/>
    <property type="evidence" value="ECO:0007669"/>
    <property type="project" value="UniProtKB-KW"/>
</dbReference>
<dbReference type="GO" id="GO:0003678">
    <property type="term" value="F:DNA helicase activity"/>
    <property type="evidence" value="ECO:0007669"/>
    <property type="project" value="InterPro"/>
</dbReference>
<evidence type="ECO:0000256" key="4">
    <source>
        <dbReference type="ARBA" id="ARBA00022763"/>
    </source>
</evidence>
<dbReference type="Gene3D" id="3.40.50.300">
    <property type="entry name" value="P-loop containing nucleotide triphosphate hydrolases"/>
    <property type="match status" value="2"/>
</dbReference>
<keyword evidence="12" id="KW-0413">Isomerase</keyword>
<evidence type="ECO:0000256" key="3">
    <source>
        <dbReference type="ARBA" id="ARBA00022741"/>
    </source>
</evidence>